<sequence>MKKIFIIAAMALSLASCNDEFLDKYPVTDISEETAFGSYDNFKAFTFPLYDMFTNTTIQTSVNYCAQSSCYNGDFYAGYITTKSSYNPYAFQTVSQSASGNGWDFAYIRRVNIMLSNIDKCASMSAAEKNHWRAVGYFFHSFWYMELINRFGDVPWINKPLNEVSPEAFGERIARKIVADSVLTRLQWAEANIGEFTTKDGSNTINQDCVRAALSRFTLREGTWRKYHKLGDYEKYLTECARVSKVLMAKYPKLYTGCGTEVTPGSGYGEMWTTEDLGKVPGIILYKPYNALVPHNFSYQEHISNSNYGLHQATVDLYLCKDGKTISKSPLYNGDKDPYSTFRNRDPRMLLTIMPPFKVVENGANKPADNPKATWGYTNNPADREYIDLIGVNSSCANPGVGMKRLPAQNWGASLLPYSPNIVDKQIKAYICSYSGYFLWKNYTLWEESGTATLNTSDKPIFKIEEVLLNYAEAMWELGQFNQSVADESINKLRERAAVAKMVVSDIDANFDPNRPTDDDGNLIDPLLWEVRRERIIELMGEGFGFYDVRRWRMAKFFINKQQKGFWTTKDAVSKRGLLNETTHLADPTLTQGYAYLFADPVNTEGKGWLDKYYLYQVPTNEIVLNPALTQNPGWEH</sequence>
<comment type="similarity">
    <text evidence="2">Belongs to the SusD family.</text>
</comment>
<evidence type="ECO:0000256" key="2">
    <source>
        <dbReference type="ARBA" id="ARBA00006275"/>
    </source>
</evidence>
<evidence type="ECO:0000256" key="6">
    <source>
        <dbReference type="SAM" id="SignalP"/>
    </source>
</evidence>
<feature type="domain" description="SusD-like N-terminal" evidence="8">
    <location>
        <begin position="36"/>
        <end position="219"/>
    </location>
</feature>
<evidence type="ECO:0000256" key="3">
    <source>
        <dbReference type="ARBA" id="ARBA00022729"/>
    </source>
</evidence>
<dbReference type="InterPro" id="IPR033985">
    <property type="entry name" value="SusD-like_N"/>
</dbReference>
<dbReference type="EMBL" id="AP028055">
    <property type="protein sequence ID" value="BEG98986.1"/>
    <property type="molecule type" value="Genomic_DNA"/>
</dbReference>
<dbReference type="PROSITE" id="PS51257">
    <property type="entry name" value="PROKAR_LIPOPROTEIN"/>
    <property type="match status" value="1"/>
</dbReference>
<keyword evidence="10" id="KW-1185">Reference proteome</keyword>
<keyword evidence="3 6" id="KW-0732">Signal</keyword>
<evidence type="ECO:0000259" key="7">
    <source>
        <dbReference type="Pfam" id="PF07980"/>
    </source>
</evidence>
<proteinExistence type="inferred from homology"/>
<evidence type="ECO:0000256" key="5">
    <source>
        <dbReference type="ARBA" id="ARBA00023237"/>
    </source>
</evidence>
<dbReference type="Pfam" id="PF14322">
    <property type="entry name" value="SusD-like_3"/>
    <property type="match status" value="1"/>
</dbReference>
<feature type="signal peptide" evidence="6">
    <location>
        <begin position="1"/>
        <end position="18"/>
    </location>
</feature>
<feature type="domain" description="RagB/SusD" evidence="7">
    <location>
        <begin position="304"/>
        <end position="635"/>
    </location>
</feature>
<dbReference type="InterPro" id="IPR012944">
    <property type="entry name" value="SusD_RagB_dom"/>
</dbReference>
<evidence type="ECO:0000256" key="1">
    <source>
        <dbReference type="ARBA" id="ARBA00004442"/>
    </source>
</evidence>
<dbReference type="Gene3D" id="1.25.40.390">
    <property type="match status" value="1"/>
</dbReference>
<accession>A0ABN6ZBJ5</accession>
<evidence type="ECO:0000256" key="4">
    <source>
        <dbReference type="ARBA" id="ARBA00023136"/>
    </source>
</evidence>
<feature type="chain" id="PRO_5045902572" evidence="6">
    <location>
        <begin position="19"/>
        <end position="637"/>
    </location>
</feature>
<comment type="subcellular location">
    <subcellularLocation>
        <location evidence="1">Cell outer membrane</location>
    </subcellularLocation>
</comment>
<dbReference type="Proteomes" id="UP001496674">
    <property type="component" value="Chromosome"/>
</dbReference>
<name>A0ABN6ZBJ5_9BACE</name>
<protein>
    <submittedName>
        <fullName evidence="9">Membrane protein</fullName>
    </submittedName>
</protein>
<dbReference type="SUPFAM" id="SSF48452">
    <property type="entry name" value="TPR-like"/>
    <property type="match status" value="1"/>
</dbReference>
<dbReference type="Pfam" id="PF07980">
    <property type="entry name" value="SusD_RagB"/>
    <property type="match status" value="1"/>
</dbReference>
<dbReference type="InterPro" id="IPR011990">
    <property type="entry name" value="TPR-like_helical_dom_sf"/>
</dbReference>
<evidence type="ECO:0000259" key="8">
    <source>
        <dbReference type="Pfam" id="PF14322"/>
    </source>
</evidence>
<keyword evidence="4" id="KW-0472">Membrane</keyword>
<keyword evidence="5" id="KW-0998">Cell outer membrane</keyword>
<dbReference type="RefSeq" id="WP_353334190.1">
    <property type="nucleotide sequence ID" value="NZ_AP028055.1"/>
</dbReference>
<gene>
    <name evidence="9" type="ORF">BSYN_12510</name>
</gene>
<reference evidence="9 10" key="1">
    <citation type="submission" date="2023-04" db="EMBL/GenBank/DDBJ databases">
        <title>Draft genome sequence of acteroides sedimenti strain YN3PY1.</title>
        <authorList>
            <person name="Yoshida N."/>
        </authorList>
    </citation>
    <scope>NUCLEOTIDE SEQUENCE [LARGE SCALE GENOMIC DNA]</scope>
    <source>
        <strain evidence="9 10">YN3PY1</strain>
    </source>
</reference>
<evidence type="ECO:0000313" key="9">
    <source>
        <dbReference type="EMBL" id="BEG98986.1"/>
    </source>
</evidence>
<evidence type="ECO:0000313" key="10">
    <source>
        <dbReference type="Proteomes" id="UP001496674"/>
    </source>
</evidence>
<organism evidence="9 10">
    <name type="scientific">Bacteroides sedimenti</name>
    <dbReference type="NCBI Taxonomy" id="2136147"/>
    <lineage>
        <taxon>Bacteria</taxon>
        <taxon>Pseudomonadati</taxon>
        <taxon>Bacteroidota</taxon>
        <taxon>Bacteroidia</taxon>
        <taxon>Bacteroidales</taxon>
        <taxon>Bacteroidaceae</taxon>
        <taxon>Bacteroides</taxon>
    </lineage>
</organism>